<name>A0ABV7SRL9_9SPHN</name>
<evidence type="ECO:0000256" key="2">
    <source>
        <dbReference type="ARBA" id="ARBA00001604"/>
    </source>
</evidence>
<dbReference type="EMBL" id="JBHRXP010000001">
    <property type="protein sequence ID" value="MFC3578730.1"/>
    <property type="molecule type" value="Genomic_DNA"/>
</dbReference>
<evidence type="ECO:0000313" key="17">
    <source>
        <dbReference type="Proteomes" id="UP001595713"/>
    </source>
</evidence>
<evidence type="ECO:0000256" key="7">
    <source>
        <dbReference type="ARBA" id="ARBA00022723"/>
    </source>
</evidence>
<comment type="catalytic activity">
    <reaction evidence="1 15">
        <text>a 1,2-diacyl-sn-glycero-3-phosphocholine + H2O = a 2-acyl-sn-glycero-3-phosphocholine + a fatty acid + H(+)</text>
        <dbReference type="Rhea" id="RHEA:18689"/>
        <dbReference type="ChEBI" id="CHEBI:15377"/>
        <dbReference type="ChEBI" id="CHEBI:15378"/>
        <dbReference type="ChEBI" id="CHEBI:28868"/>
        <dbReference type="ChEBI" id="CHEBI:57643"/>
        <dbReference type="ChEBI" id="CHEBI:57875"/>
        <dbReference type="EC" id="3.1.1.32"/>
    </reaction>
</comment>
<keyword evidence="9 15" id="KW-0378">Hydrolase</keyword>
<keyword evidence="5" id="KW-1134">Transmembrane beta strand</keyword>
<keyword evidence="12 15" id="KW-0443">Lipid metabolism</keyword>
<evidence type="ECO:0000256" key="9">
    <source>
        <dbReference type="ARBA" id="ARBA00022801"/>
    </source>
</evidence>
<reference evidence="17" key="1">
    <citation type="journal article" date="2019" name="Int. J. Syst. Evol. Microbiol.">
        <title>The Global Catalogue of Microorganisms (GCM) 10K type strain sequencing project: providing services to taxonomists for standard genome sequencing and annotation.</title>
        <authorList>
            <consortium name="The Broad Institute Genomics Platform"/>
            <consortium name="The Broad Institute Genome Sequencing Center for Infectious Disease"/>
            <person name="Wu L."/>
            <person name="Ma J."/>
        </authorList>
    </citation>
    <scope>NUCLEOTIDE SEQUENCE [LARGE SCALE GENOMIC DNA]</scope>
    <source>
        <strain evidence="17">KCTC 42739</strain>
    </source>
</reference>
<dbReference type="PANTHER" id="PTHR40457:SF1">
    <property type="entry name" value="PHOSPHOLIPASE A1"/>
    <property type="match status" value="1"/>
</dbReference>
<dbReference type="Proteomes" id="UP001595713">
    <property type="component" value="Unassembled WGS sequence"/>
</dbReference>
<keyword evidence="6" id="KW-0812">Transmembrane</keyword>
<dbReference type="Gene3D" id="2.40.230.10">
    <property type="entry name" value="Phospholipase A1"/>
    <property type="match status" value="1"/>
</dbReference>
<evidence type="ECO:0000313" key="16">
    <source>
        <dbReference type="EMBL" id="MFC3578730.1"/>
    </source>
</evidence>
<accession>A0ABV7SRL9</accession>
<feature type="signal peptide" evidence="15">
    <location>
        <begin position="1"/>
        <end position="18"/>
    </location>
</feature>
<comment type="cofactor">
    <cofactor evidence="15">
        <name>Ca(2+)</name>
        <dbReference type="ChEBI" id="CHEBI:29108"/>
    </cofactor>
    <text evidence="15">Binds 1 Ca(2+) ion per monomer. In the dimeric form the Ca(2+) is bound by different amino acids with binding of each Ca(2+) shared with ligands coming from each monomer. The Ca(2+) ion may have a role in catalysis.</text>
</comment>
<keyword evidence="17" id="KW-1185">Reference proteome</keyword>
<keyword evidence="13" id="KW-0472">Membrane</keyword>
<evidence type="ECO:0000256" key="3">
    <source>
        <dbReference type="ARBA" id="ARBA00010525"/>
    </source>
</evidence>
<dbReference type="RefSeq" id="WP_261293857.1">
    <property type="nucleotide sequence ID" value="NZ_JANQBK010000004.1"/>
</dbReference>
<evidence type="ECO:0000256" key="4">
    <source>
        <dbReference type="ARBA" id="ARBA00011702"/>
    </source>
</evidence>
<protein>
    <recommendedName>
        <fullName evidence="15">Phospholipase A1</fullName>
        <ecNumber evidence="15">3.1.1.32</ecNumber>
        <ecNumber evidence="15">3.1.1.4</ecNumber>
    </recommendedName>
    <alternativeName>
        <fullName evidence="15">Phosphatidylcholine 1-acylhydrolase</fullName>
    </alternativeName>
</protein>
<dbReference type="InterPro" id="IPR036541">
    <property type="entry name" value="PLipase_A1_sf"/>
</dbReference>
<dbReference type="SUPFAM" id="SSF56931">
    <property type="entry name" value="Outer membrane phospholipase A (OMPLA)"/>
    <property type="match status" value="1"/>
</dbReference>
<keyword evidence="7 15" id="KW-0479">Metal-binding</keyword>
<comment type="caution">
    <text evidence="16">The sequence shown here is derived from an EMBL/GenBank/DDBJ whole genome shotgun (WGS) entry which is preliminary data.</text>
</comment>
<dbReference type="EC" id="3.1.1.32" evidence="15"/>
<comment type="catalytic activity">
    <reaction evidence="2 15">
        <text>a 1,2-diacyl-sn-glycero-3-phosphocholine + H2O = a 1-acyl-sn-glycero-3-phosphocholine + a fatty acid + H(+)</text>
        <dbReference type="Rhea" id="RHEA:15801"/>
        <dbReference type="ChEBI" id="CHEBI:15377"/>
        <dbReference type="ChEBI" id="CHEBI:15378"/>
        <dbReference type="ChEBI" id="CHEBI:28868"/>
        <dbReference type="ChEBI" id="CHEBI:57643"/>
        <dbReference type="ChEBI" id="CHEBI:58168"/>
        <dbReference type="EC" id="3.1.1.4"/>
    </reaction>
</comment>
<evidence type="ECO:0000256" key="10">
    <source>
        <dbReference type="ARBA" id="ARBA00022837"/>
    </source>
</evidence>
<keyword evidence="11 15" id="KW-0442">Lipid degradation</keyword>
<evidence type="ECO:0000256" key="6">
    <source>
        <dbReference type="ARBA" id="ARBA00022692"/>
    </source>
</evidence>
<dbReference type="PANTHER" id="PTHR40457">
    <property type="entry name" value="PHOSPHOLIPASE A1"/>
    <property type="match status" value="1"/>
</dbReference>
<evidence type="ECO:0000256" key="15">
    <source>
        <dbReference type="RuleBase" id="RU366027"/>
    </source>
</evidence>
<evidence type="ECO:0000256" key="8">
    <source>
        <dbReference type="ARBA" id="ARBA00022729"/>
    </source>
</evidence>
<comment type="subunit">
    <text evidence="4 15">Homodimer; dimerization is reversible, and the dimeric form is the active one.</text>
</comment>
<evidence type="ECO:0000256" key="5">
    <source>
        <dbReference type="ARBA" id="ARBA00022452"/>
    </source>
</evidence>
<evidence type="ECO:0000256" key="13">
    <source>
        <dbReference type="ARBA" id="ARBA00023136"/>
    </source>
</evidence>
<feature type="chain" id="PRO_5044989733" description="Phospholipase A1" evidence="15">
    <location>
        <begin position="19"/>
        <end position="346"/>
    </location>
</feature>
<keyword evidence="14 15" id="KW-0998">Cell outer membrane</keyword>
<dbReference type="Pfam" id="PF02253">
    <property type="entry name" value="PLA1"/>
    <property type="match status" value="1"/>
</dbReference>
<organism evidence="16 17">
    <name type="scientific">Sphingomonas hylomeconis</name>
    <dbReference type="NCBI Taxonomy" id="1395958"/>
    <lineage>
        <taxon>Bacteria</taxon>
        <taxon>Pseudomonadati</taxon>
        <taxon>Pseudomonadota</taxon>
        <taxon>Alphaproteobacteria</taxon>
        <taxon>Sphingomonadales</taxon>
        <taxon>Sphingomonadaceae</taxon>
        <taxon>Sphingomonas</taxon>
    </lineage>
</organism>
<dbReference type="InterPro" id="IPR003187">
    <property type="entry name" value="PLipase_A1"/>
</dbReference>
<comment type="subcellular location">
    <subcellularLocation>
        <location evidence="15">Cell outer membrane</location>
        <topology evidence="15">Multi-pass membrane protein</topology>
    </subcellularLocation>
    <text evidence="15">One of the very few enzymes located there.</text>
</comment>
<evidence type="ECO:0000256" key="11">
    <source>
        <dbReference type="ARBA" id="ARBA00022963"/>
    </source>
</evidence>
<evidence type="ECO:0000256" key="14">
    <source>
        <dbReference type="ARBA" id="ARBA00023237"/>
    </source>
</evidence>
<comment type="similarity">
    <text evidence="3 15">Belongs to the phospholipase A1 family.</text>
</comment>
<dbReference type="EC" id="3.1.1.4" evidence="15"/>
<gene>
    <name evidence="16" type="ORF">ACFONA_01015</name>
</gene>
<evidence type="ECO:0000256" key="1">
    <source>
        <dbReference type="ARBA" id="ARBA00000111"/>
    </source>
</evidence>
<comment type="function">
    <text evidence="15">Hydrolysis of phosphatidylcholine with phospholipase A2 (EC 3.1.1.4) and phospholipase A1 (EC 3.1.1.32) activities.</text>
</comment>
<keyword evidence="8 15" id="KW-0732">Signal</keyword>
<proteinExistence type="inferred from homology"/>
<sequence length="346" mass="36053">MRMLPFAIIASLATPAAAQLRPLVEPPASAAAAQQDGVAVYLVNEGPADLPATGPAELDTTARDGTPLRLIAAPEGAAIVKAGGFARVQYRLAAHGAAVAAATAPLVPAAPRETVTLASRGEARGLLDRFAPHEPTYGVFGLEDGGKLQLSFAFRALGRADGPRLMLAYTQTMLWALDQSSGPIGPTTYSPEALVDLPLGDSLLLGVGYRHDSNGAGPASSIDVNRLAARVTKSFELGAGWRAALTPQAWFYVGAKGAAPDIDRYWGYGALSGSIGRQDGIKVSAMLRGNPGTGKGAGELFVSYPLGVLGLPGIYLFGQGFSGFGEVLDRYDRRDRHVRIGIAFTR</sequence>
<keyword evidence="10 15" id="KW-0106">Calcium</keyword>
<evidence type="ECO:0000256" key="12">
    <source>
        <dbReference type="ARBA" id="ARBA00023098"/>
    </source>
</evidence>